<evidence type="ECO:0000313" key="3">
    <source>
        <dbReference type="Proteomes" id="UP000546007"/>
    </source>
</evidence>
<keyword evidence="1" id="KW-1133">Transmembrane helix</keyword>
<feature type="transmembrane region" description="Helical" evidence="1">
    <location>
        <begin position="12"/>
        <end position="30"/>
    </location>
</feature>
<protein>
    <submittedName>
        <fullName evidence="2">Uncharacterized protein</fullName>
    </submittedName>
</protein>
<proteinExistence type="predicted"/>
<dbReference type="AlphaFoldDB" id="A0A7W6HXK2"/>
<comment type="caution">
    <text evidence="2">The sequence shown here is derived from an EMBL/GenBank/DDBJ whole genome shotgun (WGS) entry which is preliminary data.</text>
</comment>
<accession>A0A7W6HXK2</accession>
<sequence length="50" mass="6115">MVCFYWIKKVLYMLLLNEGIFYGINCLIFLRKNDFYLIYNTIFRSGSVMF</sequence>
<reference evidence="2 3" key="1">
    <citation type="submission" date="2020-08" db="EMBL/GenBank/DDBJ databases">
        <title>Genomic Encyclopedia of Type Strains, Phase IV (KMG-IV): sequencing the most valuable type-strain genomes for metagenomic binning, comparative biology and taxonomic classification.</title>
        <authorList>
            <person name="Goeker M."/>
        </authorList>
    </citation>
    <scope>NUCLEOTIDE SEQUENCE [LARGE SCALE GENOMIC DNA]</scope>
    <source>
        <strain evidence="2 3">DSM 105721</strain>
    </source>
</reference>
<organism evidence="2 3">
    <name type="scientific">Butyricimonas faecihominis</name>
    <dbReference type="NCBI Taxonomy" id="1472416"/>
    <lineage>
        <taxon>Bacteria</taxon>
        <taxon>Pseudomonadati</taxon>
        <taxon>Bacteroidota</taxon>
        <taxon>Bacteroidia</taxon>
        <taxon>Bacteroidales</taxon>
        <taxon>Odoribacteraceae</taxon>
        <taxon>Butyricimonas</taxon>
    </lineage>
</organism>
<keyword evidence="1" id="KW-0812">Transmembrane</keyword>
<dbReference type="EMBL" id="JACIES010000006">
    <property type="protein sequence ID" value="MBB4026845.1"/>
    <property type="molecule type" value="Genomic_DNA"/>
</dbReference>
<keyword evidence="3" id="KW-1185">Reference proteome</keyword>
<evidence type="ECO:0000256" key="1">
    <source>
        <dbReference type="SAM" id="Phobius"/>
    </source>
</evidence>
<gene>
    <name evidence="2" type="ORF">GGR14_002646</name>
</gene>
<keyword evidence="1" id="KW-0472">Membrane</keyword>
<name>A0A7W6HXK2_9BACT</name>
<evidence type="ECO:0000313" key="2">
    <source>
        <dbReference type="EMBL" id="MBB4026845.1"/>
    </source>
</evidence>
<dbReference type="Proteomes" id="UP000546007">
    <property type="component" value="Unassembled WGS sequence"/>
</dbReference>